<proteinExistence type="predicted"/>
<dbReference type="NCBIfam" id="TIGR04183">
    <property type="entry name" value="Por_Secre_tail"/>
    <property type="match status" value="1"/>
</dbReference>
<keyword evidence="3" id="KW-1185">Reference proteome</keyword>
<dbReference type="SUPFAM" id="SSF63829">
    <property type="entry name" value="Calcium-dependent phosphotriesterase"/>
    <property type="match status" value="1"/>
</dbReference>
<evidence type="ECO:0000313" key="3">
    <source>
        <dbReference type="Proteomes" id="UP001501153"/>
    </source>
</evidence>
<name>A0ABP8IR01_9BACT</name>
<gene>
    <name evidence="2" type="ORF">GCM10023185_40230</name>
</gene>
<sequence>MRLEADGTPDPSFNVGSGFNGAVQHLLLQPDGKILATGLFTQVNGQPMEYVARLNANGSIDTGFHIPNGGLNGAGTRLALQADGRIIIAGDFTTVGGQPVNRIARLSTSGGLDTSFTPPTMPAAVYVAGFGVQPDGNVLVAAGLNSGASGNWLPLMRLLPTGLVDPTFQTGSNFNRWFFSFLSSTEPVILQLDGKILVGTEASTYDGAGIGRVVRLLPSGLLDNSFTSVTSLLNEDLAPSSLQALGNGQILTNTALLNGNGSRDISFAPPIQQLGQVRAVVRQPDGKYIVGGNFNEINGLAAANLARLHSDGSPDATFTATANGLVNTLALQPDGKVVVGGRFDQLSGGPRLAIGRLLPNGALDNSFVPSSQSLPLGTPYVRQVALQPNGHVLVLGQFNLVGPNNVQYLSRLNGATGSEDLSFQPAEPADVESLLVQPDGRIVVAGQTTLMNQSVLVWRMLPDGPRDPGFSLTPVTAPRAGGTLALDAAGNIYVGGYFTSYGTVPTAGVAKLLPSGTVDAGFIARLTGVVNLNCLAVQPNGRVLLGGSFLPSSPSGNAGTLRLLADGTSDMTYTGASGPNANVEQLIVQPDGAIVAAGSFTRVTGDEIAGLTRLVDFNVLTTKARLAHPRVQVWPVPTQGLLHLSIPADTQVQQICLLDLQGKTVLRVPTKASTLTLDVRGLSAGVYVLKIVLASGTELVRIQVQ</sequence>
<dbReference type="NCBIfam" id="TIGR02608">
    <property type="entry name" value="delta_60_rpt"/>
    <property type="match status" value="8"/>
</dbReference>
<dbReference type="Pfam" id="PF17164">
    <property type="entry name" value="DUF5122"/>
    <property type="match status" value="10"/>
</dbReference>
<organism evidence="2 3">
    <name type="scientific">Hymenobacter saemangeumensis</name>
    <dbReference type="NCBI Taxonomy" id="1084522"/>
    <lineage>
        <taxon>Bacteria</taxon>
        <taxon>Pseudomonadati</taxon>
        <taxon>Bacteroidota</taxon>
        <taxon>Cytophagia</taxon>
        <taxon>Cytophagales</taxon>
        <taxon>Hymenobacteraceae</taxon>
        <taxon>Hymenobacter</taxon>
    </lineage>
</organism>
<dbReference type="InterPro" id="IPR013431">
    <property type="entry name" value="Delta_60_rpt"/>
</dbReference>
<accession>A0ABP8IR01</accession>
<comment type="caution">
    <text evidence="2">The sequence shown here is derived from an EMBL/GenBank/DDBJ whole genome shotgun (WGS) entry which is preliminary data.</text>
</comment>
<protein>
    <submittedName>
        <fullName evidence="2">Delta-60 repeat domain-containing protein</fullName>
    </submittedName>
</protein>
<evidence type="ECO:0000313" key="2">
    <source>
        <dbReference type="EMBL" id="GAA4367930.1"/>
    </source>
</evidence>
<dbReference type="Gene3D" id="2.80.10.50">
    <property type="match status" value="5"/>
</dbReference>
<reference evidence="3" key="1">
    <citation type="journal article" date="2019" name="Int. J. Syst. Evol. Microbiol.">
        <title>The Global Catalogue of Microorganisms (GCM) 10K type strain sequencing project: providing services to taxonomists for standard genome sequencing and annotation.</title>
        <authorList>
            <consortium name="The Broad Institute Genomics Platform"/>
            <consortium name="The Broad Institute Genome Sequencing Center for Infectious Disease"/>
            <person name="Wu L."/>
            <person name="Ma J."/>
        </authorList>
    </citation>
    <scope>NUCLEOTIDE SEQUENCE [LARGE SCALE GENOMIC DNA]</scope>
    <source>
        <strain evidence="3">JCM 17923</strain>
    </source>
</reference>
<dbReference type="EMBL" id="BAABGZ010000078">
    <property type="protein sequence ID" value="GAA4367930.1"/>
    <property type="molecule type" value="Genomic_DNA"/>
</dbReference>
<dbReference type="Pfam" id="PF18962">
    <property type="entry name" value="Por_Secre_tail"/>
    <property type="match status" value="1"/>
</dbReference>
<dbReference type="SUPFAM" id="SSF69322">
    <property type="entry name" value="Tricorn protease domain 2"/>
    <property type="match status" value="1"/>
</dbReference>
<dbReference type="Proteomes" id="UP001501153">
    <property type="component" value="Unassembled WGS sequence"/>
</dbReference>
<feature type="domain" description="Secretion system C-terminal sorting" evidence="1">
    <location>
        <begin position="633"/>
        <end position="696"/>
    </location>
</feature>
<evidence type="ECO:0000259" key="1">
    <source>
        <dbReference type="Pfam" id="PF18962"/>
    </source>
</evidence>
<dbReference type="InterPro" id="IPR026444">
    <property type="entry name" value="Secre_tail"/>
</dbReference>